<dbReference type="RefSeq" id="WP_126750679.1">
    <property type="nucleotide sequence ID" value="NZ_CP044334.1"/>
</dbReference>
<gene>
    <name evidence="1" type="ORF">QSH54_13165</name>
</gene>
<organism evidence="1">
    <name type="scientific">Xanthomonas arboricola pv. pruni</name>
    <dbReference type="NCBI Taxonomy" id="69929"/>
    <lineage>
        <taxon>Bacteria</taxon>
        <taxon>Pseudomonadati</taxon>
        <taxon>Pseudomonadota</taxon>
        <taxon>Gammaproteobacteria</taxon>
        <taxon>Lysobacterales</taxon>
        <taxon>Lysobacteraceae</taxon>
        <taxon>Xanthomonas</taxon>
    </lineage>
</organism>
<accession>A0AAP4NGT9</accession>
<name>A0AAP4NGT9_9XANT</name>
<dbReference type="EMBL" id="JASVYU010000016">
    <property type="protein sequence ID" value="MDN0287562.1"/>
    <property type="molecule type" value="Genomic_DNA"/>
</dbReference>
<dbReference type="AlphaFoldDB" id="A0AAP4NGT9"/>
<proteinExistence type="predicted"/>
<protein>
    <submittedName>
        <fullName evidence="1">Uncharacterized protein</fullName>
    </submittedName>
</protein>
<reference evidence="1" key="1">
    <citation type="submission" date="2023-06" db="EMBL/GenBank/DDBJ databases">
        <title>Genome sequences of Xanthomonas arboricola from Serbia and Montenegro.</title>
        <authorList>
            <person name="Ilicic R."/>
            <person name="Jelusic A."/>
            <person name="Harrison J."/>
            <person name="Greer S."/>
            <person name="Grant M."/>
            <person name="Vicente J."/>
            <person name="Popovic Milovanovic T."/>
            <person name="Studholme D.J."/>
        </authorList>
    </citation>
    <scope>NUCLEOTIDE SEQUENCE</scope>
    <source>
        <strain evidence="1">Xp320</strain>
    </source>
</reference>
<evidence type="ECO:0000313" key="1">
    <source>
        <dbReference type="EMBL" id="MDN0287562.1"/>
    </source>
</evidence>
<sequence length="59" mass="6169">MIVHDRHEGTHAWWSAQCVVKHPVCRHACDVAAGIDADADADADAVAFAVATGLAQCAI</sequence>
<comment type="caution">
    <text evidence="1">The sequence shown here is derived from an EMBL/GenBank/DDBJ whole genome shotgun (WGS) entry which is preliminary data.</text>
</comment>